<feature type="region of interest" description="Disordered" evidence="1">
    <location>
        <begin position="212"/>
        <end position="231"/>
    </location>
</feature>
<evidence type="ECO:0000259" key="2">
    <source>
        <dbReference type="Pfam" id="PF18352"/>
    </source>
</evidence>
<dbReference type="Pfam" id="PF18352">
    <property type="entry name" value="Gp138_N"/>
    <property type="match status" value="1"/>
</dbReference>
<feature type="domain" description="Phage protein Gp138 N-terminal" evidence="2">
    <location>
        <begin position="29"/>
        <end position="124"/>
    </location>
</feature>
<feature type="compositionally biased region" description="Polar residues" evidence="1">
    <location>
        <begin position="171"/>
        <end position="181"/>
    </location>
</feature>
<name>A0ABZ3BY51_9GAMM</name>
<evidence type="ECO:0000256" key="1">
    <source>
        <dbReference type="SAM" id="MobiDB-lite"/>
    </source>
</evidence>
<proteinExistence type="predicted"/>
<dbReference type="RefSeq" id="WP_026878533.1">
    <property type="nucleotide sequence ID" value="NZ_CP150637.1"/>
</dbReference>
<organism evidence="3 4">
    <name type="scientific">Ignatzschineria larvae DSM 13226</name>
    <dbReference type="NCBI Taxonomy" id="1111732"/>
    <lineage>
        <taxon>Bacteria</taxon>
        <taxon>Pseudomonadati</taxon>
        <taxon>Pseudomonadota</taxon>
        <taxon>Gammaproteobacteria</taxon>
        <taxon>Cardiobacteriales</taxon>
        <taxon>Ignatzschineriaceae</taxon>
        <taxon>Ignatzschineria</taxon>
    </lineage>
</organism>
<feature type="region of interest" description="Disordered" evidence="1">
    <location>
        <begin position="164"/>
        <end position="201"/>
    </location>
</feature>
<accession>A0ABZ3BY51</accession>
<dbReference type="Gene3D" id="2.40.50.230">
    <property type="entry name" value="Gp5 N-terminal domain"/>
    <property type="match status" value="1"/>
</dbReference>
<sequence length="231" mass="24587">MEISKMNDSLYDLLINTIRSEQADFYTALPAKVISFNGHTVTCEVMINRIDENGKDLVIPPLVDVPVQFPRAGGFCMTVPISSGDEGLVIFASRCIDGWYQSGGKGKPLDNRVNDLSDGFFIPGVNSVPNKIPEFFSGGASIQTDDGSTYLRVTNGKILIKGDIEHEGNSKQEGNSEQIGNQDVLGSFTQSGGDGATFGGSVSAQKVTANGVDLETHIHTDSIGGDTTPPK</sequence>
<dbReference type="EMBL" id="CP150637">
    <property type="protein sequence ID" value="WZW87022.1"/>
    <property type="molecule type" value="Genomic_DNA"/>
</dbReference>
<evidence type="ECO:0000313" key="3">
    <source>
        <dbReference type="EMBL" id="WZW87022.1"/>
    </source>
</evidence>
<dbReference type="InterPro" id="IPR041599">
    <property type="entry name" value="Gp138_N"/>
</dbReference>
<dbReference type="Proteomes" id="UP001449178">
    <property type="component" value="Chromosome"/>
</dbReference>
<protein>
    <submittedName>
        <fullName evidence="3">Gp138 family membrane-puncturing spike protein</fullName>
    </submittedName>
</protein>
<evidence type="ECO:0000313" key="4">
    <source>
        <dbReference type="Proteomes" id="UP001449178"/>
    </source>
</evidence>
<keyword evidence="4" id="KW-1185">Reference proteome</keyword>
<reference evidence="3 4" key="1">
    <citation type="submission" date="2024-03" db="EMBL/GenBank/DDBJ databases">
        <title>Complete Genome Sequence and Annotation of Ignatzschineria larvae DSM 13226.</title>
        <authorList>
            <person name="Cantrell E."/>
            <person name="Burcham Z.M."/>
        </authorList>
    </citation>
    <scope>NUCLEOTIDE SEQUENCE [LARGE SCALE GENOMIC DNA]</scope>
    <source>
        <strain evidence="3 4">DSM 13226</strain>
    </source>
</reference>
<dbReference type="InterPro" id="IPR037026">
    <property type="entry name" value="Vgr_OB-fold_dom_sf"/>
</dbReference>
<gene>
    <name evidence="3" type="ORF">WMO13_06460</name>
</gene>